<comment type="caution">
    <text evidence="3">The sequence shown here is derived from an EMBL/GenBank/DDBJ whole genome shotgun (WGS) entry which is preliminary data.</text>
</comment>
<feature type="compositionally biased region" description="Basic and acidic residues" evidence="1">
    <location>
        <begin position="161"/>
        <end position="175"/>
    </location>
</feature>
<dbReference type="InterPro" id="IPR024325">
    <property type="entry name" value="DUF3835"/>
</dbReference>
<feature type="region of interest" description="Disordered" evidence="1">
    <location>
        <begin position="161"/>
        <end position="284"/>
    </location>
</feature>
<feature type="compositionally biased region" description="Basic and acidic residues" evidence="1">
    <location>
        <begin position="378"/>
        <end position="390"/>
    </location>
</feature>
<feature type="region of interest" description="Disordered" evidence="1">
    <location>
        <begin position="52"/>
        <end position="130"/>
    </location>
</feature>
<feature type="domain" description="DUF3835" evidence="2">
    <location>
        <begin position="568"/>
        <end position="589"/>
    </location>
</feature>
<proteinExistence type="predicted"/>
<feature type="compositionally biased region" description="Low complexity" evidence="1">
    <location>
        <begin position="70"/>
        <end position="85"/>
    </location>
</feature>
<feature type="compositionally biased region" description="Polar residues" evidence="1">
    <location>
        <begin position="470"/>
        <end position="490"/>
    </location>
</feature>
<feature type="domain" description="DUF3835" evidence="2">
    <location>
        <begin position="275"/>
        <end position="342"/>
    </location>
</feature>
<dbReference type="Proteomes" id="UP001465976">
    <property type="component" value="Unassembled WGS sequence"/>
</dbReference>
<evidence type="ECO:0000313" key="3">
    <source>
        <dbReference type="EMBL" id="KAL0574685.1"/>
    </source>
</evidence>
<feature type="region of interest" description="Disordered" evidence="1">
    <location>
        <begin position="378"/>
        <end position="406"/>
    </location>
</feature>
<dbReference type="Pfam" id="PF12927">
    <property type="entry name" value="DUF3835"/>
    <property type="match status" value="2"/>
</dbReference>
<evidence type="ECO:0000256" key="1">
    <source>
        <dbReference type="SAM" id="MobiDB-lite"/>
    </source>
</evidence>
<feature type="compositionally biased region" description="Acidic residues" evidence="1">
    <location>
        <begin position="257"/>
        <end position="284"/>
    </location>
</feature>
<feature type="region of interest" description="Disordered" evidence="1">
    <location>
        <begin position="555"/>
        <end position="589"/>
    </location>
</feature>
<feature type="region of interest" description="Disordered" evidence="1">
    <location>
        <begin position="314"/>
        <end position="333"/>
    </location>
</feature>
<evidence type="ECO:0000313" key="4">
    <source>
        <dbReference type="Proteomes" id="UP001465976"/>
    </source>
</evidence>
<feature type="compositionally biased region" description="Basic and acidic residues" evidence="1">
    <location>
        <begin position="109"/>
        <end position="130"/>
    </location>
</feature>
<protein>
    <recommendedName>
        <fullName evidence="2">DUF3835 domain-containing protein</fullName>
    </recommendedName>
</protein>
<evidence type="ECO:0000259" key="2">
    <source>
        <dbReference type="Pfam" id="PF12927"/>
    </source>
</evidence>
<organism evidence="3 4">
    <name type="scientific">Marasmius crinis-equi</name>
    <dbReference type="NCBI Taxonomy" id="585013"/>
    <lineage>
        <taxon>Eukaryota</taxon>
        <taxon>Fungi</taxon>
        <taxon>Dikarya</taxon>
        <taxon>Basidiomycota</taxon>
        <taxon>Agaricomycotina</taxon>
        <taxon>Agaricomycetes</taxon>
        <taxon>Agaricomycetidae</taxon>
        <taxon>Agaricales</taxon>
        <taxon>Marasmiineae</taxon>
        <taxon>Marasmiaceae</taxon>
        <taxon>Marasmius</taxon>
    </lineage>
</organism>
<reference evidence="3 4" key="1">
    <citation type="submission" date="2024-02" db="EMBL/GenBank/DDBJ databases">
        <title>A draft genome for the cacao thread blight pathogen Marasmius crinis-equi.</title>
        <authorList>
            <person name="Cohen S.P."/>
            <person name="Baruah I.K."/>
            <person name="Amoako-Attah I."/>
            <person name="Bukari Y."/>
            <person name="Meinhardt L.W."/>
            <person name="Bailey B.A."/>
        </authorList>
    </citation>
    <scope>NUCLEOTIDE SEQUENCE [LARGE SCALE GENOMIC DNA]</scope>
    <source>
        <strain evidence="3 4">GH-76</strain>
    </source>
</reference>
<feature type="region of interest" description="Disordered" evidence="1">
    <location>
        <begin position="422"/>
        <end position="525"/>
    </location>
</feature>
<dbReference type="EMBL" id="JBAHYK010000376">
    <property type="protein sequence ID" value="KAL0574685.1"/>
    <property type="molecule type" value="Genomic_DNA"/>
</dbReference>
<feature type="compositionally biased region" description="Basic and acidic residues" evidence="1">
    <location>
        <begin position="555"/>
        <end position="572"/>
    </location>
</feature>
<feature type="compositionally biased region" description="Low complexity" evidence="1">
    <location>
        <begin position="512"/>
        <end position="525"/>
    </location>
</feature>
<sequence length="589" mass="63897">MANVQADAQGAGLQNLLQSIAPDAVDNVTPEALQRLTEKLSELMGEDVQGLPLVDVTDGDQPKSSKGEFSLIEEPPLVPLSSLSPTERAKHKKERDRILDLLEQEEEEQERKTAELERQERQVALEKRKEAARSELEKLKLVKETHKKMGKALMLSMAEARETQEVQVKEERESYEAQPKAASSSKKTVTFADVGPDTPSPSTSSNVPADWGDLSKGKLRTPSKPNLLGSQSELLMKKDVVERIPGQPTTPHPRDIDSDDESEPELEDEHSDADQDLEEDEFDLDYALHQREIALAYQEKRGKIGEEAAVALTSHTHDPDEDPSLEKAKTKTPVSKFRANRLASAFAASSPSQSQSIGASVVPAAGADTLQRAIRMGKVDEDGKLVGGEHESDDEDHSTMNEQENEAVQDVLDLLKKGQVYNMGPEGGLQTVPPEKATTAPFTKPTEPPLSARQREKAPSKFKLARGASPSVNRDSPASGSSTPISTIDRSSPKLLAVVERAAPSPSPLTESAPTVVASPSYPSASSMIIESPSFPSTGSSRPARPPVVMATAVKERETKNAGGDSHDKQEASTDTPPKRVSRFKAERM</sequence>
<keyword evidence="4" id="KW-1185">Reference proteome</keyword>
<name>A0ABR3FHB5_9AGAR</name>
<gene>
    <name evidence="3" type="ORF">V5O48_007270</name>
</gene>
<accession>A0ABR3FHB5</accession>